<dbReference type="RefSeq" id="WP_307345157.1">
    <property type="nucleotide sequence ID" value="NZ_JAUSVS010000001.1"/>
</dbReference>
<comment type="caution">
    <text evidence="2">The sequence shown here is derived from an EMBL/GenBank/DDBJ whole genome shotgun (WGS) entry which is preliminary data.</text>
</comment>
<dbReference type="EMBL" id="JAUSVS010000001">
    <property type="protein sequence ID" value="MDQ0462609.1"/>
    <property type="molecule type" value="Genomic_DNA"/>
</dbReference>
<feature type="region of interest" description="Disordered" evidence="1">
    <location>
        <begin position="1"/>
        <end position="30"/>
    </location>
</feature>
<protein>
    <recommendedName>
        <fullName evidence="4">Beta/gamma crystallin 'Greek key' domain-containing protein</fullName>
    </recommendedName>
</protein>
<keyword evidence="3" id="KW-1185">Reference proteome</keyword>
<name>A0ABU0IKS0_9CAUL</name>
<proteinExistence type="predicted"/>
<accession>A0ABU0IKS0</accession>
<sequence length="98" mass="11122">MPIPATAQPVGRPVTHAEPAPYETGYRLTRDRRPHPDYGCVFWTDSTDYQGPKYRYDYSRDGWRFCLSGLGHVVQQGWLNLSGRAFHIAGPSNRQQAA</sequence>
<evidence type="ECO:0000256" key="1">
    <source>
        <dbReference type="SAM" id="MobiDB-lite"/>
    </source>
</evidence>
<evidence type="ECO:0000313" key="2">
    <source>
        <dbReference type="EMBL" id="MDQ0462609.1"/>
    </source>
</evidence>
<evidence type="ECO:0008006" key="4">
    <source>
        <dbReference type="Google" id="ProtNLM"/>
    </source>
</evidence>
<reference evidence="2 3" key="1">
    <citation type="submission" date="2023-07" db="EMBL/GenBank/DDBJ databases">
        <title>Genomic Encyclopedia of Type Strains, Phase IV (KMG-IV): sequencing the most valuable type-strain genomes for metagenomic binning, comparative biology and taxonomic classification.</title>
        <authorList>
            <person name="Goeker M."/>
        </authorList>
    </citation>
    <scope>NUCLEOTIDE SEQUENCE [LARGE SCALE GENOMIC DNA]</scope>
    <source>
        <strain evidence="2 3">DSM 18695</strain>
    </source>
</reference>
<dbReference type="Proteomes" id="UP001228905">
    <property type="component" value="Unassembled WGS sequence"/>
</dbReference>
<evidence type="ECO:0000313" key="3">
    <source>
        <dbReference type="Proteomes" id="UP001228905"/>
    </source>
</evidence>
<organism evidence="2 3">
    <name type="scientific">Caulobacter ginsengisoli</name>
    <dbReference type="NCBI Taxonomy" id="400775"/>
    <lineage>
        <taxon>Bacteria</taxon>
        <taxon>Pseudomonadati</taxon>
        <taxon>Pseudomonadota</taxon>
        <taxon>Alphaproteobacteria</taxon>
        <taxon>Caulobacterales</taxon>
        <taxon>Caulobacteraceae</taxon>
        <taxon>Caulobacter</taxon>
    </lineage>
</organism>
<gene>
    <name evidence="2" type="ORF">QO010_000357</name>
</gene>